<name>A0A0A9X2K1_LYGHE</name>
<sequence length="174" mass="19863">MARRRFVESMAAYSLFCYLFQVKDRHNGNILLNADGRVIHIDFDYILTTSPGRNINFESAPFKLTSEYVEVMGGLRSHSYSYFCKLFVDGLIVVRRHIRCIEAVLRSFSQSYPASHILFSPSVDAVVTAFTSRCFIGLTDDDAASHAASLLDEACNHWRSTQYDKYQRITRGIL</sequence>
<reference evidence="4" key="1">
    <citation type="journal article" date="2014" name="PLoS ONE">
        <title>Transcriptome-Based Identification of ABC Transporters in the Western Tarnished Plant Bug Lygus hesperus.</title>
        <authorList>
            <person name="Hull J.J."/>
            <person name="Chaney K."/>
            <person name="Geib S.M."/>
            <person name="Fabrick J.A."/>
            <person name="Brent C.S."/>
            <person name="Walsh D."/>
            <person name="Lavine L.C."/>
        </authorList>
    </citation>
    <scope>NUCLEOTIDE SEQUENCE</scope>
</reference>
<dbReference type="EMBL" id="GBHO01028652">
    <property type="protein sequence ID" value="JAG14952.1"/>
    <property type="molecule type" value="Transcribed_RNA"/>
</dbReference>
<dbReference type="Gene3D" id="1.10.1070.11">
    <property type="entry name" value="Phosphatidylinositol 3-/4-kinase, catalytic domain"/>
    <property type="match status" value="1"/>
</dbReference>
<evidence type="ECO:0000259" key="3">
    <source>
        <dbReference type="PROSITE" id="PS50290"/>
    </source>
</evidence>
<feature type="domain" description="PI3K/PI4K catalytic" evidence="3">
    <location>
        <begin position="1"/>
        <end position="159"/>
    </location>
</feature>
<keyword evidence="2 4" id="KW-0418">Kinase</keyword>
<dbReference type="GO" id="GO:0005737">
    <property type="term" value="C:cytoplasm"/>
    <property type="evidence" value="ECO:0007669"/>
    <property type="project" value="TreeGrafter"/>
</dbReference>
<dbReference type="InterPro" id="IPR015433">
    <property type="entry name" value="PI3/4_kinase"/>
</dbReference>
<dbReference type="Pfam" id="PF00454">
    <property type="entry name" value="PI3_PI4_kinase"/>
    <property type="match status" value="1"/>
</dbReference>
<dbReference type="PROSITE" id="PS50290">
    <property type="entry name" value="PI3_4_KINASE_3"/>
    <property type="match status" value="1"/>
</dbReference>
<dbReference type="GO" id="GO:0048015">
    <property type="term" value="P:phosphatidylinositol-mediated signaling"/>
    <property type="evidence" value="ECO:0007669"/>
    <property type="project" value="TreeGrafter"/>
</dbReference>
<dbReference type="SMART" id="SM00146">
    <property type="entry name" value="PI3Kc"/>
    <property type="match status" value="1"/>
</dbReference>
<gene>
    <name evidence="4" type="primary">pikD</name>
    <name evidence="4" type="ORF">CM83_100731</name>
</gene>
<protein>
    <submittedName>
        <fullName evidence="4">Phosphatidylinositol 4-kinase</fullName>
    </submittedName>
</protein>
<evidence type="ECO:0000256" key="1">
    <source>
        <dbReference type="ARBA" id="ARBA00022679"/>
    </source>
</evidence>
<dbReference type="InterPro" id="IPR000403">
    <property type="entry name" value="PI3/4_kinase_cat_dom"/>
</dbReference>
<evidence type="ECO:0000313" key="4">
    <source>
        <dbReference type="EMBL" id="JAG14952.1"/>
    </source>
</evidence>
<organism evidence="4">
    <name type="scientific">Lygus hesperus</name>
    <name type="common">Western plant bug</name>
    <dbReference type="NCBI Taxonomy" id="30085"/>
    <lineage>
        <taxon>Eukaryota</taxon>
        <taxon>Metazoa</taxon>
        <taxon>Ecdysozoa</taxon>
        <taxon>Arthropoda</taxon>
        <taxon>Hexapoda</taxon>
        <taxon>Insecta</taxon>
        <taxon>Pterygota</taxon>
        <taxon>Neoptera</taxon>
        <taxon>Paraneoptera</taxon>
        <taxon>Hemiptera</taxon>
        <taxon>Heteroptera</taxon>
        <taxon>Panheteroptera</taxon>
        <taxon>Cimicomorpha</taxon>
        <taxon>Miridae</taxon>
        <taxon>Mirini</taxon>
        <taxon>Lygus</taxon>
    </lineage>
</organism>
<dbReference type="PANTHER" id="PTHR10048:SF22">
    <property type="entry name" value="PHOSPHATIDYLINOSITOL 4-KINASE BETA"/>
    <property type="match status" value="1"/>
</dbReference>
<keyword evidence="1" id="KW-0808">Transferase</keyword>
<proteinExistence type="predicted"/>
<dbReference type="GO" id="GO:0046854">
    <property type="term" value="P:phosphatidylinositol phosphate biosynthetic process"/>
    <property type="evidence" value="ECO:0007669"/>
    <property type="project" value="InterPro"/>
</dbReference>
<dbReference type="InterPro" id="IPR011009">
    <property type="entry name" value="Kinase-like_dom_sf"/>
</dbReference>
<dbReference type="AlphaFoldDB" id="A0A0A9X2K1"/>
<reference evidence="4" key="2">
    <citation type="submission" date="2014-07" db="EMBL/GenBank/DDBJ databases">
        <authorList>
            <person name="Hull J."/>
        </authorList>
    </citation>
    <scope>NUCLEOTIDE SEQUENCE</scope>
</reference>
<dbReference type="GO" id="GO:0004430">
    <property type="term" value="F:1-phosphatidylinositol 4-kinase activity"/>
    <property type="evidence" value="ECO:0007669"/>
    <property type="project" value="TreeGrafter"/>
</dbReference>
<dbReference type="SUPFAM" id="SSF56112">
    <property type="entry name" value="Protein kinase-like (PK-like)"/>
    <property type="match status" value="1"/>
</dbReference>
<dbReference type="PANTHER" id="PTHR10048">
    <property type="entry name" value="PHOSPHATIDYLINOSITOL KINASE"/>
    <property type="match status" value="1"/>
</dbReference>
<dbReference type="InterPro" id="IPR036940">
    <property type="entry name" value="PI3/4_kinase_cat_sf"/>
</dbReference>
<evidence type="ECO:0000256" key="2">
    <source>
        <dbReference type="ARBA" id="ARBA00022777"/>
    </source>
</evidence>
<dbReference type="GO" id="GO:0016020">
    <property type="term" value="C:membrane"/>
    <property type="evidence" value="ECO:0007669"/>
    <property type="project" value="TreeGrafter"/>
</dbReference>
<accession>A0A0A9X2K1</accession>